<dbReference type="EMBL" id="CAVNYO010000440">
    <property type="protein sequence ID" value="CAK5280388.1"/>
    <property type="molecule type" value="Genomic_DNA"/>
</dbReference>
<dbReference type="CDD" id="cd01763">
    <property type="entry name" value="Ubl_SUMO_like"/>
    <property type="match status" value="1"/>
</dbReference>
<evidence type="ECO:0000259" key="1">
    <source>
        <dbReference type="PROSITE" id="PS50053"/>
    </source>
</evidence>
<gene>
    <name evidence="2" type="ORF">MYCIT1_LOCUS30880</name>
</gene>
<dbReference type="InterPro" id="IPR022617">
    <property type="entry name" value="Rad60/SUMO-like_dom"/>
</dbReference>
<dbReference type="SUPFAM" id="SSF54236">
    <property type="entry name" value="Ubiquitin-like"/>
    <property type="match status" value="1"/>
</dbReference>
<keyword evidence="3" id="KW-1185">Reference proteome</keyword>
<evidence type="ECO:0000313" key="2">
    <source>
        <dbReference type="EMBL" id="CAK5280388.1"/>
    </source>
</evidence>
<feature type="domain" description="Ubiquitin-like" evidence="1">
    <location>
        <begin position="46"/>
        <end position="120"/>
    </location>
</feature>
<accession>A0AAD2Q646</accession>
<protein>
    <recommendedName>
        <fullName evidence="1">Ubiquitin-like domain-containing protein</fullName>
    </recommendedName>
</protein>
<dbReference type="InterPro" id="IPR029071">
    <property type="entry name" value="Ubiquitin-like_domsf"/>
</dbReference>
<dbReference type="InterPro" id="IPR000626">
    <property type="entry name" value="Ubiquitin-like_dom"/>
</dbReference>
<sequence>MSVTRARACDLPFSKFSHPSSSHRRHCVASPQSNMSQEHEDVKPKLELILVFNDKPITVKVKSNTKFAKIFAAAEQRFGKEPGTFKFVHEDKRISKDETPADLGLENEDQIDCFLEQVGGGSRTALRSRHSHSSRSEQ</sequence>
<comment type="caution">
    <text evidence="2">The sequence shown here is derived from an EMBL/GenBank/DDBJ whole genome shotgun (WGS) entry which is preliminary data.</text>
</comment>
<organism evidence="2 3">
    <name type="scientific">Mycena citricolor</name>
    <dbReference type="NCBI Taxonomy" id="2018698"/>
    <lineage>
        <taxon>Eukaryota</taxon>
        <taxon>Fungi</taxon>
        <taxon>Dikarya</taxon>
        <taxon>Basidiomycota</taxon>
        <taxon>Agaricomycotina</taxon>
        <taxon>Agaricomycetes</taxon>
        <taxon>Agaricomycetidae</taxon>
        <taxon>Agaricales</taxon>
        <taxon>Marasmiineae</taxon>
        <taxon>Mycenaceae</taxon>
        <taxon>Mycena</taxon>
    </lineage>
</organism>
<name>A0AAD2Q646_9AGAR</name>
<proteinExistence type="predicted"/>
<dbReference type="Pfam" id="PF11976">
    <property type="entry name" value="Rad60-SLD"/>
    <property type="match status" value="1"/>
</dbReference>
<dbReference type="Gene3D" id="3.10.20.90">
    <property type="entry name" value="Phosphatidylinositol 3-kinase Catalytic Subunit, Chain A, domain 1"/>
    <property type="match status" value="1"/>
</dbReference>
<dbReference type="PANTHER" id="PTHR10562">
    <property type="entry name" value="SMALL UBIQUITIN-RELATED MODIFIER"/>
    <property type="match status" value="1"/>
</dbReference>
<reference evidence="2" key="1">
    <citation type="submission" date="2023-11" db="EMBL/GenBank/DDBJ databases">
        <authorList>
            <person name="De Vega J J."/>
            <person name="De Vega J J."/>
        </authorList>
    </citation>
    <scope>NUCLEOTIDE SEQUENCE</scope>
</reference>
<dbReference type="AlphaFoldDB" id="A0AAD2Q646"/>
<evidence type="ECO:0000313" key="3">
    <source>
        <dbReference type="Proteomes" id="UP001295794"/>
    </source>
</evidence>
<dbReference type="PROSITE" id="PS50053">
    <property type="entry name" value="UBIQUITIN_2"/>
    <property type="match status" value="1"/>
</dbReference>
<dbReference type="Proteomes" id="UP001295794">
    <property type="component" value="Unassembled WGS sequence"/>
</dbReference>